<dbReference type="AlphaFoldDB" id="A0A6G7J478"/>
<sequence>MKPEYLHNLKIAPLSENTVEDDFSVIYEFYRPKLVVIVNSYIPSQEDAEEIIHDVFIKLWEKWGTLQITSNFTGYIYSMTRNACLDYLRAKKNKLTKEMSAEQQEFWLNHGALADDMASSILADELQSLVDKAIEQLPEKCKKVFTKSRMEGLCHKEISKELEISPKTVENHMSRALRQLRVALSEYLPSLFL</sequence>
<dbReference type="PRINTS" id="PR00038">
    <property type="entry name" value="HTHLUXR"/>
</dbReference>
<dbReference type="GO" id="GO:0016987">
    <property type="term" value="F:sigma factor activity"/>
    <property type="evidence" value="ECO:0007669"/>
    <property type="project" value="UniProtKB-KW"/>
</dbReference>
<accession>A0A6G7J478</accession>
<keyword evidence="2" id="KW-0805">Transcription regulation</keyword>
<feature type="domain" description="RNA polymerase sigma factor 70 region 4 type 2" evidence="6">
    <location>
        <begin position="130"/>
        <end position="180"/>
    </location>
</feature>
<proteinExistence type="inferred from homology"/>
<reference evidence="7 8" key="1">
    <citation type="submission" date="2020-02" db="EMBL/GenBank/DDBJ databases">
        <title>Complete genome of Muricauda sp. 501str8.</title>
        <authorList>
            <person name="Dong B."/>
            <person name="Zhu S."/>
            <person name="Yang J."/>
            <person name="Chen J."/>
        </authorList>
    </citation>
    <scope>NUCLEOTIDE SEQUENCE [LARGE SCALE GENOMIC DNA]</scope>
    <source>
        <strain evidence="7 8">501str8</strain>
    </source>
</reference>
<dbReference type="GO" id="GO:0003677">
    <property type="term" value="F:DNA binding"/>
    <property type="evidence" value="ECO:0007669"/>
    <property type="project" value="InterPro"/>
</dbReference>
<dbReference type="InterPro" id="IPR014284">
    <property type="entry name" value="RNA_pol_sigma-70_dom"/>
</dbReference>
<name>A0A6G7J478_9FLAO</name>
<dbReference type="RefSeq" id="WP_166248992.1">
    <property type="nucleotide sequence ID" value="NZ_CP049616.1"/>
</dbReference>
<dbReference type="InterPro" id="IPR039425">
    <property type="entry name" value="RNA_pol_sigma-70-like"/>
</dbReference>
<organism evidence="7 8">
    <name type="scientific">Flagellimonas oceani</name>
    <dbReference type="NCBI Taxonomy" id="2698672"/>
    <lineage>
        <taxon>Bacteria</taxon>
        <taxon>Pseudomonadati</taxon>
        <taxon>Bacteroidota</taxon>
        <taxon>Flavobacteriia</taxon>
        <taxon>Flavobacteriales</taxon>
        <taxon>Flavobacteriaceae</taxon>
        <taxon>Flagellimonas</taxon>
    </lineage>
</organism>
<dbReference type="InterPro" id="IPR036388">
    <property type="entry name" value="WH-like_DNA-bd_sf"/>
</dbReference>
<dbReference type="EMBL" id="CP049616">
    <property type="protein sequence ID" value="QII45586.1"/>
    <property type="molecule type" value="Genomic_DNA"/>
</dbReference>
<dbReference type="InterPro" id="IPR007627">
    <property type="entry name" value="RNA_pol_sigma70_r2"/>
</dbReference>
<evidence type="ECO:0000313" key="8">
    <source>
        <dbReference type="Proteomes" id="UP000502928"/>
    </source>
</evidence>
<evidence type="ECO:0000259" key="5">
    <source>
        <dbReference type="Pfam" id="PF04542"/>
    </source>
</evidence>
<evidence type="ECO:0000256" key="1">
    <source>
        <dbReference type="ARBA" id="ARBA00010641"/>
    </source>
</evidence>
<comment type="similarity">
    <text evidence="1">Belongs to the sigma-70 factor family. ECF subfamily.</text>
</comment>
<dbReference type="KEGG" id="mut:GVT53_13170"/>
<evidence type="ECO:0000256" key="3">
    <source>
        <dbReference type="ARBA" id="ARBA00023082"/>
    </source>
</evidence>
<evidence type="ECO:0000256" key="2">
    <source>
        <dbReference type="ARBA" id="ARBA00023015"/>
    </source>
</evidence>
<dbReference type="InterPro" id="IPR013249">
    <property type="entry name" value="RNA_pol_sigma70_r4_t2"/>
</dbReference>
<gene>
    <name evidence="7" type="ORF">GVT53_13170</name>
</gene>
<keyword evidence="3" id="KW-0731">Sigma factor</keyword>
<keyword evidence="4" id="KW-0804">Transcription</keyword>
<evidence type="ECO:0000256" key="4">
    <source>
        <dbReference type="ARBA" id="ARBA00023163"/>
    </source>
</evidence>
<dbReference type="InterPro" id="IPR014327">
    <property type="entry name" value="RNA_pol_sigma70_bacteroid"/>
</dbReference>
<dbReference type="Pfam" id="PF08281">
    <property type="entry name" value="Sigma70_r4_2"/>
    <property type="match status" value="1"/>
</dbReference>
<feature type="domain" description="RNA polymerase sigma-70 region 2" evidence="5">
    <location>
        <begin position="27"/>
        <end position="92"/>
    </location>
</feature>
<dbReference type="NCBIfam" id="TIGR02937">
    <property type="entry name" value="sigma70-ECF"/>
    <property type="match status" value="1"/>
</dbReference>
<dbReference type="InterPro" id="IPR013325">
    <property type="entry name" value="RNA_pol_sigma_r2"/>
</dbReference>
<dbReference type="SUPFAM" id="SSF88946">
    <property type="entry name" value="Sigma2 domain of RNA polymerase sigma factors"/>
    <property type="match status" value="1"/>
</dbReference>
<dbReference type="Gene3D" id="1.10.10.10">
    <property type="entry name" value="Winged helix-like DNA-binding domain superfamily/Winged helix DNA-binding domain"/>
    <property type="match status" value="1"/>
</dbReference>
<dbReference type="Pfam" id="PF04542">
    <property type="entry name" value="Sigma70_r2"/>
    <property type="match status" value="1"/>
</dbReference>
<dbReference type="PANTHER" id="PTHR43133">
    <property type="entry name" value="RNA POLYMERASE ECF-TYPE SIGMA FACTO"/>
    <property type="match status" value="1"/>
</dbReference>
<dbReference type="SUPFAM" id="SSF88659">
    <property type="entry name" value="Sigma3 and sigma4 domains of RNA polymerase sigma factors"/>
    <property type="match status" value="1"/>
</dbReference>
<evidence type="ECO:0000313" key="7">
    <source>
        <dbReference type="EMBL" id="QII45586.1"/>
    </source>
</evidence>
<dbReference type="GO" id="GO:0006352">
    <property type="term" value="P:DNA-templated transcription initiation"/>
    <property type="evidence" value="ECO:0007669"/>
    <property type="project" value="InterPro"/>
</dbReference>
<dbReference type="NCBIfam" id="TIGR02985">
    <property type="entry name" value="Sig70_bacteroi1"/>
    <property type="match status" value="1"/>
</dbReference>
<dbReference type="PANTHER" id="PTHR43133:SF46">
    <property type="entry name" value="RNA POLYMERASE SIGMA-70 FACTOR ECF SUBFAMILY"/>
    <property type="match status" value="1"/>
</dbReference>
<dbReference type="Gene3D" id="1.10.1740.10">
    <property type="match status" value="1"/>
</dbReference>
<evidence type="ECO:0000259" key="6">
    <source>
        <dbReference type="Pfam" id="PF08281"/>
    </source>
</evidence>
<dbReference type="InterPro" id="IPR013324">
    <property type="entry name" value="RNA_pol_sigma_r3/r4-like"/>
</dbReference>
<dbReference type="Proteomes" id="UP000502928">
    <property type="component" value="Chromosome"/>
</dbReference>
<dbReference type="CDD" id="cd06171">
    <property type="entry name" value="Sigma70_r4"/>
    <property type="match status" value="1"/>
</dbReference>
<keyword evidence="8" id="KW-1185">Reference proteome</keyword>
<protein>
    <submittedName>
        <fullName evidence="7">RNA polymerase sigma-70 factor</fullName>
    </submittedName>
</protein>
<dbReference type="InterPro" id="IPR000792">
    <property type="entry name" value="Tscrpt_reg_LuxR_C"/>
</dbReference>